<feature type="compositionally biased region" description="Polar residues" evidence="5">
    <location>
        <begin position="155"/>
        <end position="176"/>
    </location>
</feature>
<proteinExistence type="inferred from homology"/>
<keyword evidence="3" id="KW-0234">DNA repair</keyword>
<dbReference type="STRING" id="5539.A0A3E2HIV6"/>
<dbReference type="GO" id="GO:0034974">
    <property type="term" value="C:Swi5-Swi2 complex"/>
    <property type="evidence" value="ECO:0007669"/>
    <property type="project" value="TreeGrafter"/>
</dbReference>
<dbReference type="OrthoDB" id="255837at2759"/>
<dbReference type="Pfam" id="PF07061">
    <property type="entry name" value="Swi5"/>
    <property type="match status" value="1"/>
</dbReference>
<evidence type="ECO:0000256" key="1">
    <source>
        <dbReference type="ARBA" id="ARBA00008060"/>
    </source>
</evidence>
<feature type="non-terminal residue" evidence="6">
    <location>
        <position position="1"/>
    </location>
</feature>
<dbReference type="PANTHER" id="PTHR28529">
    <property type="entry name" value="DNA REPAIR PROTEIN SWI5 HOMOLOG"/>
    <property type="match status" value="1"/>
</dbReference>
<accession>A0A3E2HIV6</accession>
<evidence type="ECO:0000313" key="6">
    <source>
        <dbReference type="EMBL" id="RFU33235.1"/>
    </source>
</evidence>
<evidence type="ECO:0000256" key="4">
    <source>
        <dbReference type="SAM" id="Coils"/>
    </source>
</evidence>
<gene>
    <name evidence="6" type="ORF">B7463_g3104</name>
</gene>
<sequence>MELPKYKSKVTQNENHEEDTIFLEIPDSDAVSSLPSSPMKSNMRGLGETVEFTNSLPPPTATATEESKMNNCVEDLQSMSTSLELLCSAKQGSPLTLIVDGLDQDTLQLAKEGDVDHVVPNMQTKEDFPIESVVHSQDVGESIVDVVADSEDHTGQTTLVNLKQVSPQPTRETNAQNKDKISDLSTSSVDAEENSAVSDQQSAPAVEELSNPTEVQEQNAMSKSPTLLSTPKIKLPTKEESRDIESPLKSSGSAPTKQDKEVVMAELKAMKIASVQARNAALEAEIAAKRSELEAIKNELVHPAGETVKKHIRLLHDYNDIRDIGQGLIGMIADNRGLRIRDLYPEFGLDPKD</sequence>
<evidence type="ECO:0000256" key="2">
    <source>
        <dbReference type="ARBA" id="ARBA00022763"/>
    </source>
</evidence>
<feature type="coiled-coil region" evidence="4">
    <location>
        <begin position="272"/>
        <end position="299"/>
    </location>
</feature>
<evidence type="ECO:0000313" key="7">
    <source>
        <dbReference type="Proteomes" id="UP000258309"/>
    </source>
</evidence>
<name>A0A3E2HIV6_SCYLI</name>
<dbReference type="Gene3D" id="1.20.5.170">
    <property type="match status" value="1"/>
</dbReference>
<dbReference type="GO" id="GO:0010772">
    <property type="term" value="P:meiotic DNA recombinase assembly involved in reciprocal meiotic recombination"/>
    <property type="evidence" value="ECO:0007669"/>
    <property type="project" value="TreeGrafter"/>
</dbReference>
<evidence type="ECO:0000256" key="3">
    <source>
        <dbReference type="ARBA" id="ARBA00023204"/>
    </source>
</evidence>
<comment type="similarity">
    <text evidence="1">Belongs to the SWI5/SAE3 family.</text>
</comment>
<keyword evidence="4" id="KW-0175">Coiled coil</keyword>
<dbReference type="EMBL" id="NCSJ02000039">
    <property type="protein sequence ID" value="RFU33235.1"/>
    <property type="molecule type" value="Genomic_DNA"/>
</dbReference>
<feature type="non-terminal residue" evidence="6">
    <location>
        <position position="353"/>
    </location>
</feature>
<feature type="compositionally biased region" description="Basic and acidic residues" evidence="5">
    <location>
        <begin position="236"/>
        <end position="246"/>
    </location>
</feature>
<dbReference type="PANTHER" id="PTHR28529:SF2">
    <property type="entry name" value="DNA REPAIR PROTEIN SWI5 HOMOLOG"/>
    <property type="match status" value="1"/>
</dbReference>
<dbReference type="GO" id="GO:0000709">
    <property type="term" value="P:meiotic joint molecule formation"/>
    <property type="evidence" value="ECO:0007669"/>
    <property type="project" value="TreeGrafter"/>
</dbReference>
<keyword evidence="7" id="KW-1185">Reference proteome</keyword>
<feature type="compositionally biased region" description="Polar residues" evidence="5">
    <location>
        <begin position="183"/>
        <end position="203"/>
    </location>
</feature>
<protein>
    <recommendedName>
        <fullName evidence="8">DNA repair protein Swi5/Sae3</fullName>
    </recommendedName>
</protein>
<organism evidence="6 7">
    <name type="scientific">Scytalidium lignicola</name>
    <name type="common">Hyphomycete</name>
    <dbReference type="NCBI Taxonomy" id="5539"/>
    <lineage>
        <taxon>Eukaryota</taxon>
        <taxon>Fungi</taxon>
        <taxon>Dikarya</taxon>
        <taxon>Ascomycota</taxon>
        <taxon>Pezizomycotina</taxon>
        <taxon>Leotiomycetes</taxon>
        <taxon>Leotiomycetes incertae sedis</taxon>
        <taxon>Scytalidium</taxon>
    </lineage>
</organism>
<comment type="caution">
    <text evidence="6">The sequence shown here is derived from an EMBL/GenBank/DDBJ whole genome shotgun (WGS) entry which is preliminary data.</text>
</comment>
<keyword evidence="2" id="KW-0227">DNA damage</keyword>
<evidence type="ECO:0000256" key="5">
    <source>
        <dbReference type="SAM" id="MobiDB-lite"/>
    </source>
</evidence>
<dbReference type="InterPro" id="IPR010760">
    <property type="entry name" value="DNA-repair_Swi5"/>
</dbReference>
<evidence type="ECO:0008006" key="8">
    <source>
        <dbReference type="Google" id="ProtNLM"/>
    </source>
</evidence>
<feature type="region of interest" description="Disordered" evidence="5">
    <location>
        <begin position="151"/>
        <end position="259"/>
    </location>
</feature>
<reference evidence="6 7" key="1">
    <citation type="submission" date="2018-05" db="EMBL/GenBank/DDBJ databases">
        <title>Draft genome sequence of Scytalidium lignicola DSM 105466, a ubiquitous saprotrophic fungus.</title>
        <authorList>
            <person name="Buettner E."/>
            <person name="Gebauer A.M."/>
            <person name="Hofrichter M."/>
            <person name="Liers C."/>
            <person name="Kellner H."/>
        </authorList>
    </citation>
    <scope>NUCLEOTIDE SEQUENCE [LARGE SCALE GENOMIC DNA]</scope>
    <source>
        <strain evidence="6 7">DSM 105466</strain>
    </source>
</reference>
<dbReference type="GO" id="GO:0032798">
    <property type="term" value="C:Swi5-Sfr1 complex"/>
    <property type="evidence" value="ECO:0007669"/>
    <property type="project" value="TreeGrafter"/>
</dbReference>
<dbReference type="Proteomes" id="UP000258309">
    <property type="component" value="Unassembled WGS sequence"/>
</dbReference>
<feature type="compositionally biased region" description="Polar residues" evidence="5">
    <location>
        <begin position="210"/>
        <end position="229"/>
    </location>
</feature>
<dbReference type="AlphaFoldDB" id="A0A3E2HIV6"/>